<dbReference type="InterPro" id="IPR013216">
    <property type="entry name" value="Methyltransf_11"/>
</dbReference>
<feature type="domain" description="Methyltransferase type 11" evidence="1">
    <location>
        <begin position="52"/>
        <end position="150"/>
    </location>
</feature>
<evidence type="ECO:0000313" key="3">
    <source>
        <dbReference type="Proteomes" id="UP001209257"/>
    </source>
</evidence>
<comment type="caution">
    <text evidence="2">The sequence shown here is derived from an EMBL/GenBank/DDBJ whole genome shotgun (WGS) entry which is preliminary data.</text>
</comment>
<dbReference type="InterPro" id="IPR029063">
    <property type="entry name" value="SAM-dependent_MTases_sf"/>
</dbReference>
<dbReference type="EMBL" id="JAOTJC010000008">
    <property type="protein sequence ID" value="MCU7555085.1"/>
    <property type="molecule type" value="Genomic_DNA"/>
</dbReference>
<dbReference type="SUPFAM" id="SSF53335">
    <property type="entry name" value="S-adenosyl-L-methionine-dependent methyltransferases"/>
    <property type="match status" value="1"/>
</dbReference>
<keyword evidence="2" id="KW-0808">Transferase</keyword>
<name>A0ABT2VP45_9ALTE</name>
<dbReference type="RefSeq" id="WP_262994399.1">
    <property type="nucleotide sequence ID" value="NZ_JAOTJC010000008.1"/>
</dbReference>
<gene>
    <name evidence="2" type="ORF">OCL06_10795</name>
</gene>
<dbReference type="GO" id="GO:0032259">
    <property type="term" value="P:methylation"/>
    <property type="evidence" value="ECO:0007669"/>
    <property type="project" value="UniProtKB-KW"/>
</dbReference>
<keyword evidence="3" id="KW-1185">Reference proteome</keyword>
<evidence type="ECO:0000313" key="2">
    <source>
        <dbReference type="EMBL" id="MCU7555085.1"/>
    </source>
</evidence>
<dbReference type="GO" id="GO:0008168">
    <property type="term" value="F:methyltransferase activity"/>
    <property type="evidence" value="ECO:0007669"/>
    <property type="project" value="UniProtKB-KW"/>
</dbReference>
<sequence>MTISKQQAWAQFWQQGNASGCIQSQGHHAYGRPYEEYWQAYFARLSSDCTLLDVCTGNGAIAALATKFSRDNHCSFEVHGFDQVPVNAEVIKNSPLLQQVHFASNGTLENLPYARHCFHSIICQFGVEYTHLLHSLKEIGRVLRVGGNAAFVVHRENGKTTLAARQGLQFIRKLFEDIRYLDALRAFTVQFYKERQGEAPSQTLRNCNDELVTAKNKLSAYAHQSEAAPLVRDLINVTRHVLSHHGSLTIDHALEHIGAVAEAVEAHRLRLAMCQEAAVDDDGLATLISLAGNNGLQLVSQRAIKDDDGSLLASALEFTRQ</sequence>
<proteinExistence type="predicted"/>
<reference evidence="3" key="1">
    <citation type="submission" date="2023-07" db="EMBL/GenBank/DDBJ databases">
        <title>Study on multiphase classification of strain Alteromonas salexigens isolated from the Yellow Sea.</title>
        <authorList>
            <person name="Sun L."/>
        </authorList>
    </citation>
    <scope>NUCLEOTIDE SEQUENCE [LARGE SCALE GENOMIC DNA]</scope>
    <source>
        <strain evidence="3">ASW11-19</strain>
    </source>
</reference>
<protein>
    <submittedName>
        <fullName evidence="2">Class I SAM-dependent methyltransferase</fullName>
    </submittedName>
</protein>
<dbReference type="CDD" id="cd02440">
    <property type="entry name" value="AdoMet_MTases"/>
    <property type="match status" value="1"/>
</dbReference>
<keyword evidence="2" id="KW-0489">Methyltransferase</keyword>
<accession>A0ABT2VP45</accession>
<evidence type="ECO:0000259" key="1">
    <source>
        <dbReference type="Pfam" id="PF08241"/>
    </source>
</evidence>
<dbReference type="Gene3D" id="3.40.50.150">
    <property type="entry name" value="Vaccinia Virus protein VP39"/>
    <property type="match status" value="1"/>
</dbReference>
<dbReference type="Proteomes" id="UP001209257">
    <property type="component" value="Unassembled WGS sequence"/>
</dbReference>
<organism evidence="2 3">
    <name type="scientific">Alteromonas salexigens</name>
    <dbReference type="NCBI Taxonomy" id="2982530"/>
    <lineage>
        <taxon>Bacteria</taxon>
        <taxon>Pseudomonadati</taxon>
        <taxon>Pseudomonadota</taxon>
        <taxon>Gammaproteobacteria</taxon>
        <taxon>Alteromonadales</taxon>
        <taxon>Alteromonadaceae</taxon>
        <taxon>Alteromonas/Salinimonas group</taxon>
        <taxon>Alteromonas</taxon>
    </lineage>
</organism>
<dbReference type="Pfam" id="PF08241">
    <property type="entry name" value="Methyltransf_11"/>
    <property type="match status" value="1"/>
</dbReference>